<dbReference type="RefSeq" id="WP_071806290.1">
    <property type="nucleotide sequence ID" value="NZ_MEIA01000170.1"/>
</dbReference>
<feature type="region of interest" description="Disordered" evidence="1">
    <location>
        <begin position="1"/>
        <end position="21"/>
    </location>
</feature>
<keyword evidence="2" id="KW-1133">Transmembrane helix</keyword>
<keyword evidence="2" id="KW-0472">Membrane</keyword>
<evidence type="ECO:0000256" key="1">
    <source>
        <dbReference type="SAM" id="MobiDB-lite"/>
    </source>
</evidence>
<keyword evidence="2" id="KW-0812">Transmembrane</keyword>
<comment type="caution">
    <text evidence="3">The sequence shown here is derived from an EMBL/GenBank/DDBJ whole genome shotgun (WGS) entry which is preliminary data.</text>
</comment>
<evidence type="ECO:0000313" key="4">
    <source>
        <dbReference type="Proteomes" id="UP000182486"/>
    </source>
</evidence>
<dbReference type="Proteomes" id="UP000182486">
    <property type="component" value="Unassembled WGS sequence"/>
</dbReference>
<evidence type="ECO:0008006" key="5">
    <source>
        <dbReference type="Google" id="ProtNLM"/>
    </source>
</evidence>
<sequence>MISDADPSAVPPSTGTQPIDPEADARFAAYVASLRADVDDPVHGEEYRALLAEDPEFLRALFDVADAHAAPAAAPFGVAVLVTVLIACLGAGALLVFVLSSLG</sequence>
<feature type="transmembrane region" description="Helical" evidence="2">
    <location>
        <begin position="76"/>
        <end position="99"/>
    </location>
</feature>
<dbReference type="AlphaFoldDB" id="A0A1K0FK80"/>
<organism evidence="3 4">
    <name type="scientific">Couchioplanes caeruleus subsp. caeruleus</name>
    <dbReference type="NCBI Taxonomy" id="56427"/>
    <lineage>
        <taxon>Bacteria</taxon>
        <taxon>Bacillati</taxon>
        <taxon>Actinomycetota</taxon>
        <taxon>Actinomycetes</taxon>
        <taxon>Micromonosporales</taxon>
        <taxon>Micromonosporaceae</taxon>
        <taxon>Couchioplanes</taxon>
    </lineage>
</organism>
<reference evidence="3 4" key="1">
    <citation type="submission" date="2016-09" db="EMBL/GenBank/DDBJ databases">
        <title>Couchioplanes caeruleus draft genome sequence.</title>
        <authorList>
            <person name="Sheehan J."/>
            <person name="Caffrey P."/>
        </authorList>
    </citation>
    <scope>NUCLEOTIDE SEQUENCE [LARGE SCALE GENOMIC DNA]</scope>
    <source>
        <strain evidence="3 4">DSM 43634</strain>
    </source>
</reference>
<evidence type="ECO:0000256" key="2">
    <source>
        <dbReference type="SAM" id="Phobius"/>
    </source>
</evidence>
<name>A0A1K0FK80_9ACTN</name>
<keyword evidence="4" id="KW-1185">Reference proteome</keyword>
<proteinExistence type="predicted"/>
<protein>
    <recommendedName>
        <fullName evidence="5">DUF3040 family protein</fullName>
    </recommendedName>
</protein>
<gene>
    <name evidence="3" type="ORF">BG844_16870</name>
</gene>
<accession>A0A1K0FK80</accession>
<evidence type="ECO:0000313" key="3">
    <source>
        <dbReference type="EMBL" id="OJF13144.1"/>
    </source>
</evidence>
<dbReference type="EMBL" id="MEIA01000170">
    <property type="protein sequence ID" value="OJF13144.1"/>
    <property type="molecule type" value="Genomic_DNA"/>
</dbReference>